<dbReference type="SUPFAM" id="SSF56219">
    <property type="entry name" value="DNase I-like"/>
    <property type="match status" value="1"/>
</dbReference>
<accession>A0AAD1TIN5</accession>
<sequence>MDPSLDTSSWHSSIPQREIRGIQKALRRLRLVDCWRELHIMVKDYTHYSGVHARYLRIYFLFLQHELLAKLQRADIEAATWSDHRSVLMELDTPLSRPKTMSWRLNKSLLMDIVIREQIAQALESYFSVNVTGETSDATIWEADKSARGVSLSN</sequence>
<dbReference type="Gene3D" id="3.60.10.10">
    <property type="entry name" value="Endonuclease/exonuclease/phosphatase"/>
    <property type="match status" value="1"/>
</dbReference>
<evidence type="ECO:0000313" key="2">
    <source>
        <dbReference type="Proteomes" id="UP001295444"/>
    </source>
</evidence>
<dbReference type="Proteomes" id="UP001295444">
    <property type="component" value="Chromosome 13"/>
</dbReference>
<proteinExistence type="predicted"/>
<reference evidence="1" key="1">
    <citation type="submission" date="2022-03" db="EMBL/GenBank/DDBJ databases">
        <authorList>
            <person name="Alioto T."/>
            <person name="Alioto T."/>
            <person name="Gomez Garrido J."/>
        </authorList>
    </citation>
    <scope>NUCLEOTIDE SEQUENCE</scope>
</reference>
<gene>
    <name evidence="1" type="ORF">PECUL_23A005902</name>
</gene>
<dbReference type="InterPro" id="IPR036691">
    <property type="entry name" value="Endo/exonu/phosph_ase_sf"/>
</dbReference>
<name>A0AAD1TIN5_PELCU</name>
<organism evidence="1 2">
    <name type="scientific">Pelobates cultripes</name>
    <name type="common">Western spadefoot toad</name>
    <dbReference type="NCBI Taxonomy" id="61616"/>
    <lineage>
        <taxon>Eukaryota</taxon>
        <taxon>Metazoa</taxon>
        <taxon>Chordata</taxon>
        <taxon>Craniata</taxon>
        <taxon>Vertebrata</taxon>
        <taxon>Euteleostomi</taxon>
        <taxon>Amphibia</taxon>
        <taxon>Batrachia</taxon>
        <taxon>Anura</taxon>
        <taxon>Pelobatoidea</taxon>
        <taxon>Pelobatidae</taxon>
        <taxon>Pelobates</taxon>
    </lineage>
</organism>
<dbReference type="AlphaFoldDB" id="A0AAD1TIN5"/>
<dbReference type="EMBL" id="OW240924">
    <property type="protein sequence ID" value="CAH2327959.1"/>
    <property type="molecule type" value="Genomic_DNA"/>
</dbReference>
<evidence type="ECO:0000313" key="1">
    <source>
        <dbReference type="EMBL" id="CAH2327959.1"/>
    </source>
</evidence>
<keyword evidence="2" id="KW-1185">Reference proteome</keyword>
<protein>
    <submittedName>
        <fullName evidence="1">Uncharacterized protein</fullName>
    </submittedName>
</protein>